<name>A0A9Q0L6U4_ANAIG</name>
<organism evidence="1 2">
    <name type="scientific">Anaeramoeba ignava</name>
    <name type="common">Anaerobic marine amoeba</name>
    <dbReference type="NCBI Taxonomy" id="1746090"/>
    <lineage>
        <taxon>Eukaryota</taxon>
        <taxon>Metamonada</taxon>
        <taxon>Anaeramoebidae</taxon>
        <taxon>Anaeramoeba</taxon>
    </lineage>
</organism>
<gene>
    <name evidence="1" type="ORF">M0811_13190</name>
</gene>
<sequence>MLIFEFHVGLKVYLMIKFFRRDDLESVGYVLLYLLRGNLPWQGLPAGNQKEKYDRIIEKKISTTIEELCEGYPVEFSTYLKYTRDLNFNESPDYSYLRSLFRDLFIREGYVYDYFYDWTIQAKRNSTRKSSKKNYKTKCETISRRKFTESREIQIEKKRKCKTKLYLQIISMI</sequence>
<dbReference type="PANTHER" id="PTHR11909">
    <property type="entry name" value="CASEIN KINASE-RELATED"/>
    <property type="match status" value="1"/>
</dbReference>
<dbReference type="Gene3D" id="1.10.510.10">
    <property type="entry name" value="Transferase(Phosphotransferase) domain 1"/>
    <property type="match status" value="1"/>
</dbReference>
<dbReference type="InterPro" id="IPR011009">
    <property type="entry name" value="Kinase-like_dom_sf"/>
</dbReference>
<dbReference type="EMBL" id="JAPDFW010000133">
    <property type="protein sequence ID" value="KAJ5067141.1"/>
    <property type="molecule type" value="Genomic_DNA"/>
</dbReference>
<proteinExistence type="predicted"/>
<dbReference type="OrthoDB" id="5585992at2759"/>
<accession>A0A9Q0L6U4</accession>
<evidence type="ECO:0000313" key="1">
    <source>
        <dbReference type="EMBL" id="KAJ5067141.1"/>
    </source>
</evidence>
<dbReference type="InterPro" id="IPR050235">
    <property type="entry name" value="CK1_Ser-Thr_kinase"/>
</dbReference>
<keyword evidence="1" id="KW-0418">Kinase</keyword>
<dbReference type="AlphaFoldDB" id="A0A9Q0L6U4"/>
<dbReference type="GO" id="GO:0016301">
    <property type="term" value="F:kinase activity"/>
    <property type="evidence" value="ECO:0007669"/>
    <property type="project" value="UniProtKB-KW"/>
</dbReference>
<comment type="caution">
    <text evidence="1">The sequence shown here is derived from an EMBL/GenBank/DDBJ whole genome shotgun (WGS) entry which is preliminary data.</text>
</comment>
<keyword evidence="2" id="KW-1185">Reference proteome</keyword>
<protein>
    <submittedName>
        <fullName evidence="1">Casein kinase 1-like protein</fullName>
    </submittedName>
</protein>
<reference evidence="1" key="1">
    <citation type="submission" date="2022-10" db="EMBL/GenBank/DDBJ databases">
        <title>Novel sulphate-reducing endosymbionts in the free-living metamonad Anaeramoeba.</title>
        <authorList>
            <person name="Jerlstrom-Hultqvist J."/>
            <person name="Cepicka I."/>
            <person name="Gallot-Lavallee L."/>
            <person name="Salas-Leiva D."/>
            <person name="Curtis B.A."/>
            <person name="Zahonova K."/>
            <person name="Pipaliya S."/>
            <person name="Dacks J."/>
            <person name="Roger A.J."/>
        </authorList>
    </citation>
    <scope>NUCLEOTIDE SEQUENCE</scope>
    <source>
        <strain evidence="1">BMAN</strain>
    </source>
</reference>
<keyword evidence="1" id="KW-0808">Transferase</keyword>
<evidence type="ECO:0000313" key="2">
    <source>
        <dbReference type="Proteomes" id="UP001149090"/>
    </source>
</evidence>
<dbReference type="Proteomes" id="UP001149090">
    <property type="component" value="Unassembled WGS sequence"/>
</dbReference>
<dbReference type="SUPFAM" id="SSF56112">
    <property type="entry name" value="Protein kinase-like (PK-like)"/>
    <property type="match status" value="1"/>
</dbReference>